<feature type="transmembrane region" description="Helical" evidence="10">
    <location>
        <begin position="708"/>
        <end position="729"/>
    </location>
</feature>
<evidence type="ECO:0000259" key="12">
    <source>
        <dbReference type="Pfam" id="PF03733"/>
    </source>
</evidence>
<dbReference type="GO" id="GO:0005774">
    <property type="term" value="C:vacuolar membrane"/>
    <property type="evidence" value="ECO:0007669"/>
    <property type="project" value="UniProtKB-ARBA"/>
</dbReference>
<keyword evidence="3" id="KW-0813">Transport</keyword>
<organism evidence="13 14">
    <name type="scientific">Mucor lusitanicus CBS 277.49</name>
    <dbReference type="NCBI Taxonomy" id="747725"/>
    <lineage>
        <taxon>Eukaryota</taxon>
        <taxon>Fungi</taxon>
        <taxon>Fungi incertae sedis</taxon>
        <taxon>Mucoromycota</taxon>
        <taxon>Mucoromycotina</taxon>
        <taxon>Mucoromycetes</taxon>
        <taxon>Mucorales</taxon>
        <taxon>Mucorineae</taxon>
        <taxon>Mucoraceae</taxon>
        <taxon>Mucor</taxon>
    </lineage>
</organism>
<dbReference type="GO" id="GO:0015369">
    <property type="term" value="F:calcium:proton antiporter activity"/>
    <property type="evidence" value="ECO:0007669"/>
    <property type="project" value="TreeGrafter"/>
</dbReference>
<dbReference type="PANTHER" id="PTHR31503">
    <property type="entry name" value="VACUOLAR CALCIUM ION TRANSPORTER"/>
    <property type="match status" value="1"/>
</dbReference>
<dbReference type="OrthoDB" id="16982at2759"/>
<evidence type="ECO:0000256" key="8">
    <source>
        <dbReference type="ARBA" id="ARBA00023136"/>
    </source>
</evidence>
<gene>
    <name evidence="13" type="ORF">MUCCIDRAFT_141228</name>
</gene>
<name>A0A168MQE9_MUCCL</name>
<evidence type="ECO:0000256" key="9">
    <source>
        <dbReference type="SAM" id="MobiDB-lite"/>
    </source>
</evidence>
<reference evidence="13 14" key="1">
    <citation type="submission" date="2015-06" db="EMBL/GenBank/DDBJ databases">
        <title>Expansion of signal transduction pathways in fungi by whole-genome duplication.</title>
        <authorList>
            <consortium name="DOE Joint Genome Institute"/>
            <person name="Corrochano L.M."/>
            <person name="Kuo A."/>
            <person name="Marcet-Houben M."/>
            <person name="Polaino S."/>
            <person name="Salamov A."/>
            <person name="Villalobos J.M."/>
            <person name="Alvarez M.I."/>
            <person name="Avalos J."/>
            <person name="Benito E.P."/>
            <person name="Benoit I."/>
            <person name="Burger G."/>
            <person name="Camino L.P."/>
            <person name="Canovas D."/>
            <person name="Cerda-Olmedo E."/>
            <person name="Cheng J.-F."/>
            <person name="Dominguez A."/>
            <person name="Elias M."/>
            <person name="Eslava A.P."/>
            <person name="Glaser F."/>
            <person name="Grimwood J."/>
            <person name="Gutierrez G."/>
            <person name="Heitman J."/>
            <person name="Henrissat B."/>
            <person name="Iturriaga E.A."/>
            <person name="Lang B.F."/>
            <person name="Lavin J.L."/>
            <person name="Lee S."/>
            <person name="Li W."/>
            <person name="Lindquist E."/>
            <person name="Lopez-Garcia S."/>
            <person name="Luque E.M."/>
            <person name="Marcos A.T."/>
            <person name="Martin J."/>
            <person name="Mccluskey K."/>
            <person name="Medina H.R."/>
            <person name="Miralles-Duran A."/>
            <person name="Miyazaki A."/>
            <person name="Munoz-Torres E."/>
            <person name="Oguiza J.A."/>
            <person name="Ohm R."/>
            <person name="Olmedo M."/>
            <person name="Orejas M."/>
            <person name="Ortiz-Castellanos L."/>
            <person name="Pisabarro A.G."/>
            <person name="Rodriguez-Romero J."/>
            <person name="Ruiz-Herrera J."/>
            <person name="Ruiz-Vazquez R."/>
            <person name="Sanz C."/>
            <person name="Schackwitz W."/>
            <person name="Schmutz J."/>
            <person name="Shahriari M."/>
            <person name="Shelest E."/>
            <person name="Silva-Franco F."/>
            <person name="Soanes D."/>
            <person name="Syed K."/>
            <person name="Tagua V.G."/>
            <person name="Talbot N.J."/>
            <person name="Thon M."/>
            <person name="De Vries R.P."/>
            <person name="Wiebenga A."/>
            <person name="Yadav J.S."/>
            <person name="Braun E.L."/>
            <person name="Baker S."/>
            <person name="Garre V."/>
            <person name="Horwitz B."/>
            <person name="Torres-Martinez S."/>
            <person name="Idnurm A."/>
            <person name="Herrera-Estrella A."/>
            <person name="Gabaldon T."/>
            <person name="Grigoriev I.V."/>
        </authorList>
    </citation>
    <scope>NUCLEOTIDE SEQUENCE [LARGE SCALE GENOMIC DNA]</scope>
    <source>
        <strain evidence="13 14">CBS 277.49</strain>
    </source>
</reference>
<dbReference type="Pfam" id="PF03733">
    <property type="entry name" value="YccF"/>
    <property type="match status" value="1"/>
</dbReference>
<dbReference type="Proteomes" id="UP000077051">
    <property type="component" value="Unassembled WGS sequence"/>
</dbReference>
<dbReference type="GO" id="GO:0012505">
    <property type="term" value="C:endomembrane system"/>
    <property type="evidence" value="ECO:0007669"/>
    <property type="project" value="UniProtKB-SubCell"/>
</dbReference>
<evidence type="ECO:0000256" key="6">
    <source>
        <dbReference type="ARBA" id="ARBA00022989"/>
    </source>
</evidence>
<proteinExistence type="inferred from homology"/>
<dbReference type="Gene3D" id="1.20.1420.30">
    <property type="entry name" value="NCX, central ion-binding region"/>
    <property type="match status" value="1"/>
</dbReference>
<accession>A0A168MQE9</accession>
<evidence type="ECO:0000256" key="1">
    <source>
        <dbReference type="ARBA" id="ARBA00004127"/>
    </source>
</evidence>
<feature type="domain" description="Sodium/calcium exchanger membrane region" evidence="11">
    <location>
        <begin position="604"/>
        <end position="754"/>
    </location>
</feature>
<evidence type="ECO:0000256" key="7">
    <source>
        <dbReference type="ARBA" id="ARBA00023065"/>
    </source>
</evidence>
<sequence length="773" mass="86432">MEPSSSTDRPNLQKTRTNSSSFRVRRPSRTTSKYGSIVEERSYPNPNSEQDHDDADNDSEQDIDPHHDTRQGSTHHASDRMSFSSLDHEITLKDKQDAMNTQHPFGLPLWKPALYKKSRSVVRKANNALHSSPASSSDFFLNPGNLLWAALFGWWLALVVLFVSLVISLCGGRAYGIMLRELSSYLLWPFGRYVERLVEITPSVMSDLARERSSGQSSVVIDDDDEIDVDDEEGHHHHHHRRKRYNWFRAVFETIKLGPVACLYYVLFFSVIAPLLLLVSSICWMCVVTVPMAKLNYILVRHLRRHPLSLRFHSKPSILTGAHQQPTIILLCTYQAFGWQYYKYTYNGINIMFINLIPLVFFVIFDDYVLKSHFPDAFITSPHVIFGLSLASVIPLSYFIGMGVSSVSAQSSMGLGAVINATFGSIIEIILYAAALMAGKSSLVEGSLIGSILAGVLLMPGFSMISGAVKRKEQRFNAKSAGVTSTMLIMAIIGALSPTLFYQFFGSVSCPEVADPNGTIACSHCYYDQMNPSEDPVYQNSVKPFMLICAAILPSAYVIGLLFSLHTHADMVWKNPTSSTTKHPIEEEAAAGHDSPNWGKSMSYSVLFGCTLLYSIIAEILVQTVDLVMENVAIDEKFLGLTLFALVPNITEFMNAISFALYGNIVLSMEIGSAYALQVCLLQIPAMVAFSLWYNWGKEEIKKFTFNLMFPRWDVISVIFSVFLLTYTYQEGKSNYFKGSILCLSYVVLVAGFYYIPSFSNASNLYVGIEPRV</sequence>
<comment type="subcellular location">
    <subcellularLocation>
        <location evidence="1">Endomembrane system</location>
        <topology evidence="1">Multi-pass membrane protein</topology>
    </subcellularLocation>
</comment>
<evidence type="ECO:0000256" key="3">
    <source>
        <dbReference type="ARBA" id="ARBA00022448"/>
    </source>
</evidence>
<dbReference type="InterPro" id="IPR004837">
    <property type="entry name" value="NaCa_Exmemb"/>
</dbReference>
<feature type="transmembrane region" description="Helical" evidence="10">
    <location>
        <begin position="674"/>
        <end position="696"/>
    </location>
</feature>
<feature type="transmembrane region" description="Helical" evidence="10">
    <location>
        <begin position="736"/>
        <end position="756"/>
    </location>
</feature>
<dbReference type="PANTHER" id="PTHR31503:SF10">
    <property type="entry name" value="VNX1 PROTEIN"/>
    <property type="match status" value="1"/>
</dbReference>
<feature type="transmembrane region" description="Helical" evidence="10">
    <location>
        <begin position="272"/>
        <end position="295"/>
    </location>
</feature>
<dbReference type="InterPro" id="IPR004713">
    <property type="entry name" value="CaH_exchang"/>
</dbReference>
<dbReference type="VEuPathDB" id="FungiDB:MUCCIDRAFT_141228"/>
<evidence type="ECO:0000256" key="2">
    <source>
        <dbReference type="ARBA" id="ARBA00008170"/>
    </source>
</evidence>
<keyword evidence="6 10" id="KW-1133">Transmembrane helix</keyword>
<dbReference type="Pfam" id="PF01699">
    <property type="entry name" value="Na_Ca_ex"/>
    <property type="match status" value="2"/>
</dbReference>
<feature type="transmembrane region" description="Helical" evidence="10">
    <location>
        <begin position="413"/>
        <end position="435"/>
    </location>
</feature>
<feature type="transmembrane region" description="Helical" evidence="10">
    <location>
        <begin position="447"/>
        <end position="469"/>
    </location>
</feature>
<feature type="transmembrane region" description="Helical" evidence="10">
    <location>
        <begin position="377"/>
        <end position="401"/>
    </location>
</feature>
<feature type="transmembrane region" description="Helical" evidence="10">
    <location>
        <begin position="344"/>
        <end position="365"/>
    </location>
</feature>
<comment type="similarity">
    <text evidence="2">Belongs to the Ca(2+):cation antiporter (CaCA) (TC 2.A.19) family.</text>
</comment>
<keyword evidence="4" id="KW-0597">Phosphoprotein</keyword>
<feature type="compositionally biased region" description="Acidic residues" evidence="9">
    <location>
        <begin position="51"/>
        <end position="62"/>
    </location>
</feature>
<feature type="transmembrane region" description="Helical" evidence="10">
    <location>
        <begin position="642"/>
        <end position="662"/>
    </location>
</feature>
<feature type="transmembrane region" description="Helical" evidence="10">
    <location>
        <begin position="247"/>
        <end position="266"/>
    </location>
</feature>
<feature type="transmembrane region" description="Helical" evidence="10">
    <location>
        <begin position="481"/>
        <end position="505"/>
    </location>
</feature>
<dbReference type="GO" id="GO:0006874">
    <property type="term" value="P:intracellular calcium ion homeostasis"/>
    <property type="evidence" value="ECO:0007669"/>
    <property type="project" value="TreeGrafter"/>
</dbReference>
<protein>
    <submittedName>
        <fullName evidence="13">Uncharacterized protein</fullName>
    </submittedName>
</protein>
<feature type="transmembrane region" description="Helical" evidence="10">
    <location>
        <begin position="146"/>
        <end position="170"/>
    </location>
</feature>
<dbReference type="InterPro" id="IPR005185">
    <property type="entry name" value="YccF"/>
</dbReference>
<keyword evidence="5 10" id="KW-0812">Transmembrane</keyword>
<evidence type="ECO:0000256" key="4">
    <source>
        <dbReference type="ARBA" id="ARBA00022553"/>
    </source>
</evidence>
<feature type="transmembrane region" description="Helical" evidence="10">
    <location>
        <begin position="545"/>
        <end position="565"/>
    </location>
</feature>
<evidence type="ECO:0000256" key="5">
    <source>
        <dbReference type="ARBA" id="ARBA00022692"/>
    </source>
</evidence>
<dbReference type="FunFam" id="1.20.1420.30:FF:000014">
    <property type="entry name" value="Cation/H+ exchanger protein 2"/>
    <property type="match status" value="1"/>
</dbReference>
<keyword evidence="14" id="KW-1185">Reference proteome</keyword>
<feature type="domain" description="Sodium/calcium exchanger membrane region" evidence="11">
    <location>
        <begin position="384"/>
        <end position="496"/>
    </location>
</feature>
<dbReference type="STRING" id="747725.A0A168MQE9"/>
<evidence type="ECO:0000259" key="11">
    <source>
        <dbReference type="Pfam" id="PF01699"/>
    </source>
</evidence>
<evidence type="ECO:0000313" key="13">
    <source>
        <dbReference type="EMBL" id="OAD05239.1"/>
    </source>
</evidence>
<comment type="caution">
    <text evidence="13">The sequence shown here is derived from an EMBL/GenBank/DDBJ whole genome shotgun (WGS) entry which is preliminary data.</text>
</comment>
<keyword evidence="7" id="KW-0406">Ion transport</keyword>
<feature type="compositionally biased region" description="Polar residues" evidence="9">
    <location>
        <begin position="1"/>
        <end position="22"/>
    </location>
</feature>
<dbReference type="InterPro" id="IPR044880">
    <property type="entry name" value="NCX_ion-bd_dom_sf"/>
</dbReference>
<feature type="region of interest" description="Disordered" evidence="9">
    <location>
        <begin position="1"/>
        <end position="80"/>
    </location>
</feature>
<keyword evidence="8 10" id="KW-0472">Membrane</keyword>
<evidence type="ECO:0000313" key="14">
    <source>
        <dbReference type="Proteomes" id="UP000077051"/>
    </source>
</evidence>
<dbReference type="AlphaFoldDB" id="A0A168MQE9"/>
<feature type="transmembrane region" description="Helical" evidence="10">
    <location>
        <begin position="604"/>
        <end position="622"/>
    </location>
</feature>
<feature type="compositionally biased region" description="Polar residues" evidence="9">
    <location>
        <begin position="71"/>
        <end position="80"/>
    </location>
</feature>
<evidence type="ECO:0000256" key="10">
    <source>
        <dbReference type="SAM" id="Phobius"/>
    </source>
</evidence>
<dbReference type="EMBL" id="AMYB01000003">
    <property type="protein sequence ID" value="OAD05239.1"/>
    <property type="molecule type" value="Genomic_DNA"/>
</dbReference>
<feature type="domain" description="Inner membrane component" evidence="12">
    <location>
        <begin position="144"/>
        <end position="192"/>
    </location>
</feature>